<dbReference type="KEGG" id="mste:MSTE_03480"/>
<proteinExistence type="predicted"/>
<evidence type="ECO:0000313" key="1">
    <source>
        <dbReference type="EMBL" id="BAX98781.1"/>
    </source>
</evidence>
<gene>
    <name evidence="1" type="ORF">MSTE_03480</name>
</gene>
<protein>
    <submittedName>
        <fullName evidence="1">Uncharacterized protein</fullName>
    </submittedName>
</protein>
<name>A0A1Z4F0N7_9MYCO</name>
<accession>A0A1Z4F0N7</accession>
<sequence>MHGFLAWVYPSEESFHAGRKVRSKSRKLAIVDNKRNTFTINDISQLWAAEARVHQHQAGSGLARSEHGQHKAAMVATQHCDNSAIADTSTA</sequence>
<reference evidence="2" key="1">
    <citation type="journal article" date="2017" name="Genome Announc.">
        <title>Complete Genome Sequence of Mycobacterium stephanolepidis.</title>
        <authorList>
            <person name="Fukano H."/>
            <person name="Yoshida M."/>
            <person name="Katayama Y."/>
            <person name="Omatsu T."/>
            <person name="Mizutani T."/>
            <person name="Kurata O."/>
            <person name="Wada S."/>
            <person name="Hoshino Y."/>
        </authorList>
    </citation>
    <scope>NUCLEOTIDE SEQUENCE [LARGE SCALE GENOMIC DNA]</scope>
    <source>
        <strain evidence="2">NJB0901</strain>
    </source>
</reference>
<evidence type="ECO:0000313" key="2">
    <source>
        <dbReference type="Proteomes" id="UP000217954"/>
    </source>
</evidence>
<organism evidence="1 2">
    <name type="scientific">[Mycobacterium] stephanolepidis</name>
    <dbReference type="NCBI Taxonomy" id="1520670"/>
    <lineage>
        <taxon>Bacteria</taxon>
        <taxon>Bacillati</taxon>
        <taxon>Actinomycetota</taxon>
        <taxon>Actinomycetes</taxon>
        <taxon>Mycobacteriales</taxon>
        <taxon>Mycobacteriaceae</taxon>
        <taxon>Mycobacteroides</taxon>
    </lineage>
</organism>
<dbReference type="AlphaFoldDB" id="A0A1Z4F0N7"/>
<reference evidence="1 2" key="2">
    <citation type="journal article" date="2017" name="Int. J. Syst. Evol. Microbiol.">
        <title>Mycobacterium stephanolepidis sp. nov., a rapidly growing species related to Mycobacterium chelonae, isolated from marine teleost fish, Stephanolepis cirrhifer.</title>
        <authorList>
            <person name="Fukano H."/>
            <person name="Wada S."/>
            <person name="Kurata O."/>
            <person name="Katayama K."/>
            <person name="Fujiwara N."/>
            <person name="Hoshino Y."/>
        </authorList>
    </citation>
    <scope>NUCLEOTIDE SEQUENCE [LARGE SCALE GENOMIC DNA]</scope>
    <source>
        <strain evidence="1 2">NJB0901</strain>
    </source>
</reference>
<dbReference type="Proteomes" id="UP000217954">
    <property type="component" value="Chromosome"/>
</dbReference>
<keyword evidence="2" id="KW-1185">Reference proteome</keyword>
<dbReference type="EMBL" id="AP018165">
    <property type="protein sequence ID" value="BAX98781.1"/>
    <property type="molecule type" value="Genomic_DNA"/>
</dbReference>